<keyword evidence="3 14" id="KW-1003">Cell membrane</keyword>
<dbReference type="AlphaFoldDB" id="A0A1W6ZCD6"/>
<dbReference type="GO" id="GO:0000155">
    <property type="term" value="F:phosphorelay sensor kinase activity"/>
    <property type="evidence" value="ECO:0007669"/>
    <property type="project" value="InterPro"/>
</dbReference>
<evidence type="ECO:0000313" key="18">
    <source>
        <dbReference type="Proteomes" id="UP000194161"/>
    </source>
</evidence>
<feature type="transmembrane region" description="Helical" evidence="14">
    <location>
        <begin position="161"/>
        <end position="180"/>
    </location>
</feature>
<evidence type="ECO:0000256" key="4">
    <source>
        <dbReference type="ARBA" id="ARBA00022519"/>
    </source>
</evidence>
<evidence type="ECO:0000259" key="16">
    <source>
        <dbReference type="PROSITE" id="PS50885"/>
    </source>
</evidence>
<dbReference type="SUPFAM" id="SSF47384">
    <property type="entry name" value="Homodimeric domain of signal transducing histidine kinase"/>
    <property type="match status" value="1"/>
</dbReference>
<keyword evidence="18" id="KW-1185">Reference proteome</keyword>
<evidence type="ECO:0000256" key="9">
    <source>
        <dbReference type="ARBA" id="ARBA00022777"/>
    </source>
</evidence>
<comment type="function">
    <text evidence="14">Member of a two-component regulatory system.</text>
</comment>
<dbReference type="Proteomes" id="UP000194161">
    <property type="component" value="Chromosome"/>
</dbReference>
<dbReference type="PRINTS" id="PR00344">
    <property type="entry name" value="BCTRLSENSOR"/>
</dbReference>
<keyword evidence="5" id="KW-0597">Phosphoprotein</keyword>
<evidence type="ECO:0000256" key="10">
    <source>
        <dbReference type="ARBA" id="ARBA00022840"/>
    </source>
</evidence>
<dbReference type="SUPFAM" id="SSF55874">
    <property type="entry name" value="ATPase domain of HSP90 chaperone/DNA topoisomerase II/histidine kinase"/>
    <property type="match status" value="1"/>
</dbReference>
<protein>
    <recommendedName>
        <fullName evidence="14">Sensor protein</fullName>
        <ecNumber evidence="14">2.7.13.3</ecNumber>
    </recommendedName>
</protein>
<evidence type="ECO:0000256" key="5">
    <source>
        <dbReference type="ARBA" id="ARBA00022553"/>
    </source>
</evidence>
<dbReference type="InterPro" id="IPR005467">
    <property type="entry name" value="His_kinase_dom"/>
</dbReference>
<evidence type="ECO:0000313" key="17">
    <source>
        <dbReference type="EMBL" id="ARP95056.1"/>
    </source>
</evidence>
<dbReference type="SMART" id="SM00387">
    <property type="entry name" value="HATPase_c"/>
    <property type="match status" value="1"/>
</dbReference>
<dbReference type="Gene3D" id="1.10.287.130">
    <property type="match status" value="1"/>
</dbReference>
<keyword evidence="6 14" id="KW-0808">Transferase</keyword>
<dbReference type="Gene3D" id="3.30.565.10">
    <property type="entry name" value="Histidine kinase-like ATPase, C-terminal domain"/>
    <property type="match status" value="1"/>
</dbReference>
<reference evidence="17 18" key="1">
    <citation type="submission" date="2017-05" db="EMBL/GenBank/DDBJ databases">
        <title>Complete and WGS of Bordetella genogroups.</title>
        <authorList>
            <person name="Spilker T."/>
            <person name="LiPuma J."/>
        </authorList>
    </citation>
    <scope>NUCLEOTIDE SEQUENCE [LARGE SCALE GENOMIC DNA]</scope>
    <source>
        <strain evidence="17 18">AU7206</strain>
    </source>
</reference>
<keyword evidence="10 14" id="KW-0067">ATP-binding</keyword>
<dbReference type="GO" id="GO:0005886">
    <property type="term" value="C:plasma membrane"/>
    <property type="evidence" value="ECO:0007669"/>
    <property type="project" value="UniProtKB-SubCell"/>
</dbReference>
<dbReference type="EC" id="2.7.13.3" evidence="14"/>
<dbReference type="InterPro" id="IPR006290">
    <property type="entry name" value="CztS_silS_copS"/>
</dbReference>
<keyword evidence="4 14" id="KW-0997">Cell inner membrane</keyword>
<evidence type="ECO:0000256" key="6">
    <source>
        <dbReference type="ARBA" id="ARBA00022679"/>
    </source>
</evidence>
<dbReference type="GO" id="GO:0005524">
    <property type="term" value="F:ATP binding"/>
    <property type="evidence" value="ECO:0007669"/>
    <property type="project" value="UniProtKB-KW"/>
</dbReference>
<dbReference type="PROSITE" id="PS50885">
    <property type="entry name" value="HAMP"/>
    <property type="match status" value="1"/>
</dbReference>
<dbReference type="InterPro" id="IPR036890">
    <property type="entry name" value="HATPase_C_sf"/>
</dbReference>
<dbReference type="CDD" id="cd06225">
    <property type="entry name" value="HAMP"/>
    <property type="match status" value="1"/>
</dbReference>
<dbReference type="EMBL" id="CP021111">
    <property type="protein sequence ID" value="ARP95056.1"/>
    <property type="molecule type" value="Genomic_DNA"/>
</dbReference>
<evidence type="ECO:0000256" key="12">
    <source>
        <dbReference type="ARBA" id="ARBA00023012"/>
    </source>
</evidence>
<comment type="catalytic activity">
    <reaction evidence="1 14">
        <text>ATP + protein L-histidine = ADP + protein N-phospho-L-histidine.</text>
        <dbReference type="EC" id="2.7.13.3"/>
    </reaction>
</comment>
<organism evidence="17 18">
    <name type="scientific">Bordetella genomosp. 13</name>
    <dbReference type="NCBI Taxonomy" id="463040"/>
    <lineage>
        <taxon>Bacteria</taxon>
        <taxon>Pseudomonadati</taxon>
        <taxon>Pseudomonadota</taxon>
        <taxon>Betaproteobacteria</taxon>
        <taxon>Burkholderiales</taxon>
        <taxon>Alcaligenaceae</taxon>
        <taxon>Bordetella</taxon>
    </lineage>
</organism>
<dbReference type="InterPro" id="IPR003660">
    <property type="entry name" value="HAMP_dom"/>
</dbReference>
<evidence type="ECO:0000256" key="8">
    <source>
        <dbReference type="ARBA" id="ARBA00022741"/>
    </source>
</evidence>
<feature type="domain" description="Histidine kinase" evidence="15">
    <location>
        <begin position="243"/>
        <end position="456"/>
    </location>
</feature>
<keyword evidence="8 14" id="KW-0547">Nucleotide-binding</keyword>
<dbReference type="CDD" id="cd00082">
    <property type="entry name" value="HisKA"/>
    <property type="match status" value="1"/>
</dbReference>
<evidence type="ECO:0000259" key="15">
    <source>
        <dbReference type="PROSITE" id="PS50109"/>
    </source>
</evidence>
<dbReference type="PANTHER" id="PTHR45436:SF9">
    <property type="entry name" value="SENSOR PROTEIN"/>
    <property type="match status" value="1"/>
</dbReference>
<comment type="subcellular location">
    <subcellularLocation>
        <location evidence="2">Cell inner membrane</location>
        <topology evidence="2">Multi-pass membrane protein</topology>
    </subcellularLocation>
</comment>
<dbReference type="FunFam" id="3.30.565.10:FF:000006">
    <property type="entry name" value="Sensor histidine kinase WalK"/>
    <property type="match status" value="1"/>
</dbReference>
<dbReference type="InterPro" id="IPR003594">
    <property type="entry name" value="HATPase_dom"/>
</dbReference>
<evidence type="ECO:0000256" key="7">
    <source>
        <dbReference type="ARBA" id="ARBA00022692"/>
    </source>
</evidence>
<keyword evidence="12 14" id="KW-0902">Two-component regulatory system</keyword>
<proteinExistence type="predicted"/>
<evidence type="ECO:0000256" key="3">
    <source>
        <dbReference type="ARBA" id="ARBA00022475"/>
    </source>
</evidence>
<gene>
    <name evidence="17" type="ORF">CAL15_12135</name>
</gene>
<dbReference type="NCBIfam" id="TIGR01386">
    <property type="entry name" value="cztS_silS_copS"/>
    <property type="match status" value="1"/>
</dbReference>
<dbReference type="Pfam" id="PF02518">
    <property type="entry name" value="HATPase_c"/>
    <property type="match status" value="1"/>
</dbReference>
<keyword evidence="13 14" id="KW-0472">Membrane</keyword>
<dbReference type="RefSeq" id="WP_086078820.1">
    <property type="nucleotide sequence ID" value="NZ_CP021111.1"/>
</dbReference>
<keyword evidence="9 14" id="KW-0418">Kinase</keyword>
<dbReference type="InterPro" id="IPR004358">
    <property type="entry name" value="Sig_transdc_His_kin-like_C"/>
</dbReference>
<dbReference type="KEGG" id="bgm:CAL15_12135"/>
<keyword evidence="11 14" id="KW-1133">Transmembrane helix</keyword>
<dbReference type="PANTHER" id="PTHR45436">
    <property type="entry name" value="SENSOR HISTIDINE KINASE YKOH"/>
    <property type="match status" value="1"/>
</dbReference>
<dbReference type="Pfam" id="PF00512">
    <property type="entry name" value="HisKA"/>
    <property type="match status" value="1"/>
</dbReference>
<feature type="transmembrane region" description="Helical" evidence="14">
    <location>
        <begin position="12"/>
        <end position="34"/>
    </location>
</feature>
<dbReference type="OrthoDB" id="9786919at2"/>
<evidence type="ECO:0000256" key="1">
    <source>
        <dbReference type="ARBA" id="ARBA00000085"/>
    </source>
</evidence>
<accession>A0A1W6ZCD6</accession>
<dbReference type="InterPro" id="IPR050428">
    <property type="entry name" value="TCS_sensor_his_kinase"/>
</dbReference>
<sequence>MIRRLSIAGRLAAMFAITAAVVFGSVAMLLYHVFTEAVRGQIQGELTYQHVLLDPMLSERGTDEEWRATRGKLNGMQESGRLRYWVLSDDPRWRHGPPLVPKYGELPKDEVVKFVHDTESKRIWCIMARTIQAMGERPAVRFVVALDSTSYLQTKERFTDMMSAASVLGILLVAILGYWITKLGLRPLRRLSSQASALPPHDPRQRLGVHGAPPEILELAASINHSLERREAAWLQLEGFNADVAHELRTPLTNLIGQTQVALSQRRSMDEMQDLLASNLEELERMSSIVNDMLFLSCAENDNRAAELSHISLREEAEKTAEYLEDSLAERQMTLVLRGDAEAVADRRLFHRALANLIANSARYAHARSTVTVSISVEQQHAVVAVTDQGDPIPPEQQHRLFERFYRADAARTRSGAHHGLGLSIVRAIARMHGGDVLVKSENGMNTFGFRILMAP</sequence>
<dbReference type="SMART" id="SM00388">
    <property type="entry name" value="HisKA"/>
    <property type="match status" value="1"/>
</dbReference>
<evidence type="ECO:0000256" key="14">
    <source>
        <dbReference type="RuleBase" id="RU364088"/>
    </source>
</evidence>
<dbReference type="CDD" id="cd00075">
    <property type="entry name" value="HATPase"/>
    <property type="match status" value="1"/>
</dbReference>
<dbReference type="Gene3D" id="6.10.340.10">
    <property type="match status" value="1"/>
</dbReference>
<dbReference type="PROSITE" id="PS50109">
    <property type="entry name" value="HIS_KIN"/>
    <property type="match status" value="1"/>
</dbReference>
<keyword evidence="7 14" id="KW-0812">Transmembrane</keyword>
<dbReference type="InterPro" id="IPR036097">
    <property type="entry name" value="HisK_dim/P_sf"/>
</dbReference>
<dbReference type="Pfam" id="PF00672">
    <property type="entry name" value="HAMP"/>
    <property type="match status" value="1"/>
</dbReference>
<dbReference type="STRING" id="463040.CAL15_12135"/>
<name>A0A1W6ZCD6_9BORD</name>
<evidence type="ECO:0000256" key="11">
    <source>
        <dbReference type="ARBA" id="ARBA00022989"/>
    </source>
</evidence>
<dbReference type="InterPro" id="IPR003661">
    <property type="entry name" value="HisK_dim/P_dom"/>
</dbReference>
<evidence type="ECO:0000256" key="13">
    <source>
        <dbReference type="ARBA" id="ARBA00023136"/>
    </source>
</evidence>
<feature type="domain" description="HAMP" evidence="16">
    <location>
        <begin position="182"/>
        <end position="235"/>
    </location>
</feature>
<evidence type="ECO:0000256" key="2">
    <source>
        <dbReference type="ARBA" id="ARBA00004429"/>
    </source>
</evidence>
<dbReference type="FunFam" id="1.10.287.130:FF:000001">
    <property type="entry name" value="Two-component sensor histidine kinase"/>
    <property type="match status" value="1"/>
</dbReference>